<evidence type="ECO:0000256" key="4">
    <source>
        <dbReference type="PIRSR" id="PIRSR601613-1"/>
    </source>
</evidence>
<organism evidence="6 7">
    <name type="scientific">Okeania hirsuta</name>
    <dbReference type="NCBI Taxonomy" id="1458930"/>
    <lineage>
        <taxon>Bacteria</taxon>
        <taxon>Bacillati</taxon>
        <taxon>Cyanobacteriota</taxon>
        <taxon>Cyanophyceae</taxon>
        <taxon>Oscillatoriophycideae</taxon>
        <taxon>Oscillatoriales</taxon>
        <taxon>Microcoleaceae</taxon>
        <taxon>Okeania</taxon>
    </lineage>
</organism>
<dbReference type="Gene3D" id="3.50.50.60">
    <property type="entry name" value="FAD/NAD(P)-binding domain"/>
    <property type="match status" value="1"/>
</dbReference>
<evidence type="ECO:0000313" key="6">
    <source>
        <dbReference type="EMBL" id="RQH46152.1"/>
    </source>
</evidence>
<comment type="cofactor">
    <cofactor evidence="1">
        <name>FAD</name>
        <dbReference type="ChEBI" id="CHEBI:57692"/>
    </cofactor>
</comment>
<dbReference type="Pfam" id="PF01593">
    <property type="entry name" value="Amino_oxidase"/>
    <property type="match status" value="1"/>
</dbReference>
<dbReference type="InterPro" id="IPR050703">
    <property type="entry name" value="Flavin_MAO"/>
</dbReference>
<dbReference type="PRINTS" id="PR00757">
    <property type="entry name" value="AMINEOXDASEF"/>
</dbReference>
<comment type="caution">
    <text evidence="6">The sequence shown here is derived from an EMBL/GenBank/DDBJ whole genome shotgun (WGS) entry which is preliminary data.</text>
</comment>
<evidence type="ECO:0000256" key="1">
    <source>
        <dbReference type="ARBA" id="ARBA00001974"/>
    </source>
</evidence>
<dbReference type="Gene3D" id="3.90.660.10">
    <property type="match status" value="1"/>
</dbReference>
<evidence type="ECO:0000256" key="3">
    <source>
        <dbReference type="ARBA" id="ARBA00023002"/>
    </source>
</evidence>
<accession>A0A3N6QMT9</accession>
<dbReference type="InterPro" id="IPR036188">
    <property type="entry name" value="FAD/NAD-bd_sf"/>
</dbReference>
<feature type="binding site" evidence="4">
    <location>
        <position position="418"/>
    </location>
    <ligand>
        <name>substrate</name>
    </ligand>
</feature>
<sequence>MSKSSLMNILRRAYGIARMSKKTGIPSDELLGMVREAQSNKFRTTRRRLLQGGLGFAGAMAASNFFKGGQRAMAQQTPILIVGAGIAGLTAAYRLTQAGVPVNVIEAKNRVGGRMLTTQKALGTPFSVELGGEFIDTDHFCTRGIAEELGLNLVDLLAVDESLGIQDTYFIGNRRVPIEELIRDFAPVAEQIDADLEAIDEFEDYTTPIPAAVELDNISIAEYLDRIPETTSTVRQLIRIIYTGDYGLDTEEQSCLNLLFLIGTEPGEFEPLGTSDERFHVEGGSEQIPQGLANILFNSIETGTVLEAIDSLSDGRYRVALRSGHSTFDRTYERILLTLPFSVLRQVQLNVDIPPVKRSSINTASYGTNSKLTTAYQEKIWRTRYNSRGNVISDLGFQATWETAESRYIPGPGLITQFVGGTQGVAIGSATAQTHAQQLNAQLELVFPDISSVAMPSQAIRSYWPGDPFARGSYLCYRPGEWTQFYGVEGERVGNIFFAGEHTSLEYQGWIEGGCDSGEVAAIEILDDLDLIATTEALRVKRSVQSEIQTKPRRLPGAKYVREKRNLPQIK</sequence>
<reference evidence="6 7" key="1">
    <citation type="journal article" date="2018" name="ACS Chem. Biol.">
        <title>Ketoreductase domain dysfunction expands chemodiversity: malyngamide biosynthesis in the cyanobacterium Okeania hirsuta.</title>
        <authorList>
            <person name="Moss N.A."/>
            <person name="Leao T."/>
            <person name="Rankin M."/>
            <person name="McCullough T.M."/>
            <person name="Qu P."/>
            <person name="Korobeynikov A."/>
            <person name="Smith J.L."/>
            <person name="Gerwick L."/>
            <person name="Gerwick W.H."/>
        </authorList>
    </citation>
    <scope>NUCLEOTIDE SEQUENCE [LARGE SCALE GENOMIC DNA]</scope>
    <source>
        <strain evidence="6 7">PAB10Feb10-1</strain>
    </source>
</reference>
<dbReference type="InterPro" id="IPR001613">
    <property type="entry name" value="Flavin_amine_oxidase"/>
</dbReference>
<dbReference type="AlphaFoldDB" id="A0A3N6QMT9"/>
<keyword evidence="3" id="KW-0560">Oxidoreductase</keyword>
<dbReference type="InterPro" id="IPR002937">
    <property type="entry name" value="Amino_oxidase"/>
</dbReference>
<name>A0A3N6QMT9_9CYAN</name>
<comment type="similarity">
    <text evidence="2">Belongs to the flavin monoamine oxidase family.</text>
</comment>
<dbReference type="GO" id="GO:0016491">
    <property type="term" value="F:oxidoreductase activity"/>
    <property type="evidence" value="ECO:0007669"/>
    <property type="project" value="UniProtKB-KW"/>
</dbReference>
<dbReference type="PROSITE" id="PS51318">
    <property type="entry name" value="TAT"/>
    <property type="match status" value="1"/>
</dbReference>
<feature type="binding site" evidence="4">
    <location>
        <begin position="106"/>
        <end position="107"/>
    </location>
    <ligand>
        <name>FAD</name>
        <dbReference type="ChEBI" id="CHEBI:57692"/>
    </ligand>
</feature>
<protein>
    <submittedName>
        <fullName evidence="6">FAD-dependent oxidoreductase</fullName>
    </submittedName>
</protein>
<dbReference type="OrthoDB" id="25353at2"/>
<proteinExistence type="inferred from homology"/>
<gene>
    <name evidence="6" type="ORF">D5R40_09970</name>
</gene>
<evidence type="ECO:0000259" key="5">
    <source>
        <dbReference type="Pfam" id="PF01593"/>
    </source>
</evidence>
<feature type="domain" description="Amine oxidase" evidence="5">
    <location>
        <begin position="86"/>
        <end position="526"/>
    </location>
</feature>
<dbReference type="SUPFAM" id="SSF51905">
    <property type="entry name" value="FAD/NAD(P)-binding domain"/>
    <property type="match status" value="1"/>
</dbReference>
<dbReference type="InterPro" id="IPR006311">
    <property type="entry name" value="TAT_signal"/>
</dbReference>
<keyword evidence="7" id="KW-1185">Reference proteome</keyword>
<dbReference type="Proteomes" id="UP000269154">
    <property type="component" value="Unassembled WGS sequence"/>
</dbReference>
<evidence type="ECO:0000256" key="2">
    <source>
        <dbReference type="ARBA" id="ARBA00005995"/>
    </source>
</evidence>
<dbReference type="RefSeq" id="WP_124154570.1">
    <property type="nucleotide sequence ID" value="NZ_CAWOLW010000357.1"/>
</dbReference>
<dbReference type="EMBL" id="RCBY01000042">
    <property type="protein sequence ID" value="RQH46152.1"/>
    <property type="molecule type" value="Genomic_DNA"/>
</dbReference>
<evidence type="ECO:0000313" key="7">
    <source>
        <dbReference type="Proteomes" id="UP000269154"/>
    </source>
</evidence>
<dbReference type="PANTHER" id="PTHR43563">
    <property type="entry name" value="AMINE OXIDASE"/>
    <property type="match status" value="1"/>
</dbReference>
<dbReference type="PANTHER" id="PTHR43563:SF1">
    <property type="entry name" value="AMINE OXIDASE [FLAVIN-CONTAINING] B"/>
    <property type="match status" value="1"/>
</dbReference>
<dbReference type="SUPFAM" id="SSF54373">
    <property type="entry name" value="FAD-linked reductases, C-terminal domain"/>
    <property type="match status" value="1"/>
</dbReference>
<dbReference type="Gene3D" id="1.10.405.10">
    <property type="entry name" value="Guanine Nucleotide Dissociation Inhibitor, domain 1"/>
    <property type="match status" value="1"/>
</dbReference>